<evidence type="ECO:0000313" key="3">
    <source>
        <dbReference type="Proteomes" id="UP000516437"/>
    </source>
</evidence>
<dbReference type="AlphaFoldDB" id="A0A6A1UZB0"/>
<feature type="compositionally biased region" description="Basic and acidic residues" evidence="1">
    <location>
        <begin position="219"/>
        <end position="241"/>
    </location>
</feature>
<dbReference type="Proteomes" id="UP000516437">
    <property type="component" value="Chromosome 7"/>
</dbReference>
<reference evidence="2 3" key="1">
    <citation type="journal article" date="2019" name="Plant Biotechnol. J.">
        <title>The red bayberry genome and genetic basis of sex determination.</title>
        <authorList>
            <person name="Jia H.M."/>
            <person name="Jia H.J."/>
            <person name="Cai Q.L."/>
            <person name="Wang Y."/>
            <person name="Zhao H.B."/>
            <person name="Yang W.F."/>
            <person name="Wang G.Y."/>
            <person name="Li Y.H."/>
            <person name="Zhan D.L."/>
            <person name="Shen Y.T."/>
            <person name="Niu Q.F."/>
            <person name="Chang L."/>
            <person name="Qiu J."/>
            <person name="Zhao L."/>
            <person name="Xie H.B."/>
            <person name="Fu W.Y."/>
            <person name="Jin J."/>
            <person name="Li X.W."/>
            <person name="Jiao Y."/>
            <person name="Zhou C.C."/>
            <person name="Tu T."/>
            <person name="Chai C.Y."/>
            <person name="Gao J.L."/>
            <person name="Fan L.J."/>
            <person name="van de Weg E."/>
            <person name="Wang J.Y."/>
            <person name="Gao Z.S."/>
        </authorList>
    </citation>
    <scope>NUCLEOTIDE SEQUENCE [LARGE SCALE GENOMIC DNA]</scope>
    <source>
        <tissue evidence="2">Leaves</tissue>
    </source>
</reference>
<keyword evidence="3" id="KW-1185">Reference proteome</keyword>
<gene>
    <name evidence="2" type="ORF">CJ030_MR7G028096</name>
</gene>
<name>A0A6A1UZB0_9ROSI</name>
<accession>A0A6A1UZB0</accession>
<feature type="compositionally biased region" description="Polar residues" evidence="1">
    <location>
        <begin position="245"/>
        <end position="260"/>
    </location>
</feature>
<evidence type="ECO:0000256" key="1">
    <source>
        <dbReference type="SAM" id="MobiDB-lite"/>
    </source>
</evidence>
<proteinExistence type="predicted"/>
<feature type="region of interest" description="Disordered" evidence="1">
    <location>
        <begin position="209"/>
        <end position="264"/>
    </location>
</feature>
<dbReference type="OrthoDB" id="1402656at2759"/>
<sequence length="306" mass="34024">MGKGSDWTVNQELVLLNILKDKIVDGTIQDCSPHAAIWPSIVAQFIKTTGLIKTTAQSKSLGMTIHVLRHQCQLSPSSTLTTAPTTRSRSKWCLPLLYYHNIQFSFVFHYIHYSLQILQTHNLWPRSKMGKGSDWTVNQELVLLNILKDKIVDGTIQDCSPHAAIWPSIVAQFIKTTGLIKTTAQKKGLPNYELMCELFSASIATGKNHHASTTSLPNTDHERNTEDGRIGLGIDDSHDPRNIGVASTAQPLLTPRTSSGKRGVDSIFSVHHHSKRMKGKSVASDTNKMVFLKFVDAQDCRNDILE</sequence>
<comment type="caution">
    <text evidence="2">The sequence shown here is derived from an EMBL/GenBank/DDBJ whole genome shotgun (WGS) entry which is preliminary data.</text>
</comment>
<evidence type="ECO:0008006" key="4">
    <source>
        <dbReference type="Google" id="ProtNLM"/>
    </source>
</evidence>
<protein>
    <recommendedName>
        <fullName evidence="4">Myb/SANT-like domain-containing protein</fullName>
    </recommendedName>
</protein>
<evidence type="ECO:0000313" key="2">
    <source>
        <dbReference type="EMBL" id="KAB1205719.1"/>
    </source>
</evidence>
<dbReference type="EMBL" id="RXIC02000025">
    <property type="protein sequence ID" value="KAB1205719.1"/>
    <property type="molecule type" value="Genomic_DNA"/>
</dbReference>
<organism evidence="2 3">
    <name type="scientific">Morella rubra</name>
    <name type="common">Chinese bayberry</name>
    <dbReference type="NCBI Taxonomy" id="262757"/>
    <lineage>
        <taxon>Eukaryota</taxon>
        <taxon>Viridiplantae</taxon>
        <taxon>Streptophyta</taxon>
        <taxon>Embryophyta</taxon>
        <taxon>Tracheophyta</taxon>
        <taxon>Spermatophyta</taxon>
        <taxon>Magnoliopsida</taxon>
        <taxon>eudicotyledons</taxon>
        <taxon>Gunneridae</taxon>
        <taxon>Pentapetalae</taxon>
        <taxon>rosids</taxon>
        <taxon>fabids</taxon>
        <taxon>Fagales</taxon>
        <taxon>Myricaceae</taxon>
        <taxon>Morella</taxon>
    </lineage>
</organism>